<dbReference type="InterPro" id="IPR021109">
    <property type="entry name" value="Peptidase_aspartic_dom_sf"/>
</dbReference>
<dbReference type="InterPro" id="IPR001461">
    <property type="entry name" value="Aspartic_peptidase_A1"/>
</dbReference>
<dbReference type="PANTHER" id="PTHR47966:SF65">
    <property type="entry name" value="ASPARTIC-TYPE ENDOPEPTIDASE"/>
    <property type="match status" value="1"/>
</dbReference>
<keyword evidence="5 7" id="KW-0378">Hydrolase</keyword>
<dbReference type="PANTHER" id="PTHR47966">
    <property type="entry name" value="BETA-SITE APP-CLEAVING ENZYME, ISOFORM A-RELATED"/>
    <property type="match status" value="1"/>
</dbReference>
<accession>A0A420Y5S3</accession>
<feature type="compositionally biased region" description="Polar residues" evidence="8">
    <location>
        <begin position="69"/>
        <end position="90"/>
    </location>
</feature>
<dbReference type="GO" id="GO:0004190">
    <property type="term" value="F:aspartic-type endopeptidase activity"/>
    <property type="evidence" value="ECO:0007669"/>
    <property type="project" value="UniProtKB-KW"/>
</dbReference>
<feature type="active site" evidence="6">
    <location>
        <position position="253"/>
    </location>
</feature>
<evidence type="ECO:0000313" key="10">
    <source>
        <dbReference type="EMBL" id="RKU43231.1"/>
    </source>
</evidence>
<sequence length="435" mass="46197">MASVCHRQTTKPLKPLTKRDQDVPLFNVTSISYLVELSIGTPGQSVKVAIDTGSDELWVNPDCTDENLTTSQQQECSQDGTYKPKSSTSAKRVKDELGNYESSSIQYGKGAVEMNYYTDNVALPESSLNVTALQFGVANQTEDLNEGILGLGWGYGKNLAYNNLLDQLVAQNAISTKAISIGLGDVDEKNAGTLLFGAIDTKKFSGSLISNPILGPQGGETLNRYWVQMTSVALNKSSKTKTYAGGNTPVVLDSGSSLSYLPDTIVSGMAEDLDAQYDRSSQLYIVDCSVRSQQGTFDFTFGQAVIRVPFDEFIWAYDDQTCILGAVATDSSSGITALLGDTFMRSAFVVFDQTNEKISLAQYVNCGENEQAIPASGALHFTGECDAPSFAPAVTGSGNSSSSSSGNDSDNAAGRNTFGVAGFCVAAFAGLMLAL</sequence>
<evidence type="ECO:0000256" key="7">
    <source>
        <dbReference type="RuleBase" id="RU000454"/>
    </source>
</evidence>
<dbReference type="Pfam" id="PF00026">
    <property type="entry name" value="Asp"/>
    <property type="match status" value="1"/>
</dbReference>
<dbReference type="STRING" id="177199.A0A420Y5S3"/>
<evidence type="ECO:0000256" key="2">
    <source>
        <dbReference type="ARBA" id="ARBA00022670"/>
    </source>
</evidence>
<evidence type="ECO:0000259" key="9">
    <source>
        <dbReference type="PROSITE" id="PS51767"/>
    </source>
</evidence>
<dbReference type="PROSITE" id="PS00141">
    <property type="entry name" value="ASP_PROTEASE"/>
    <property type="match status" value="2"/>
</dbReference>
<keyword evidence="11" id="KW-1185">Reference proteome</keyword>
<evidence type="ECO:0000256" key="8">
    <source>
        <dbReference type="SAM" id="MobiDB-lite"/>
    </source>
</evidence>
<evidence type="ECO:0000256" key="6">
    <source>
        <dbReference type="PIRSR" id="PIRSR601461-1"/>
    </source>
</evidence>
<evidence type="ECO:0000256" key="4">
    <source>
        <dbReference type="ARBA" id="ARBA00022750"/>
    </source>
</evidence>
<keyword evidence="4 7" id="KW-0064">Aspartyl protease</keyword>
<dbReference type="InterPro" id="IPR033121">
    <property type="entry name" value="PEPTIDASE_A1"/>
</dbReference>
<evidence type="ECO:0000256" key="5">
    <source>
        <dbReference type="ARBA" id="ARBA00022801"/>
    </source>
</evidence>
<evidence type="ECO:0000256" key="1">
    <source>
        <dbReference type="ARBA" id="ARBA00007447"/>
    </source>
</evidence>
<dbReference type="GO" id="GO:0006508">
    <property type="term" value="P:proteolysis"/>
    <property type="evidence" value="ECO:0007669"/>
    <property type="project" value="UniProtKB-KW"/>
</dbReference>
<feature type="active site" evidence="6">
    <location>
        <position position="51"/>
    </location>
</feature>
<keyword evidence="2 7" id="KW-0645">Protease</keyword>
<dbReference type="InterPro" id="IPR001969">
    <property type="entry name" value="Aspartic_peptidase_AS"/>
</dbReference>
<comment type="similarity">
    <text evidence="1 7">Belongs to the peptidase A1 family.</text>
</comment>
<evidence type="ECO:0000256" key="3">
    <source>
        <dbReference type="ARBA" id="ARBA00022729"/>
    </source>
</evidence>
<dbReference type="Gene3D" id="2.40.70.10">
    <property type="entry name" value="Acid Proteases"/>
    <property type="match status" value="2"/>
</dbReference>
<dbReference type="OrthoDB" id="771136at2759"/>
<protein>
    <recommendedName>
        <fullName evidence="9">Peptidase A1 domain-containing protein</fullName>
    </recommendedName>
</protein>
<dbReference type="PROSITE" id="PS51767">
    <property type="entry name" value="PEPTIDASE_A1"/>
    <property type="match status" value="1"/>
</dbReference>
<dbReference type="CDD" id="cd05474">
    <property type="entry name" value="SAP_like"/>
    <property type="match status" value="1"/>
</dbReference>
<gene>
    <name evidence="10" type="ORF">DL546_002480</name>
</gene>
<proteinExistence type="inferred from homology"/>
<keyword evidence="3" id="KW-0732">Signal</keyword>
<reference evidence="10 11" key="1">
    <citation type="submission" date="2018-08" db="EMBL/GenBank/DDBJ databases">
        <title>Draft genome of the lignicolous fungus Coniochaeta pulveracea.</title>
        <authorList>
            <person name="Borstlap C.J."/>
            <person name="De Witt R.N."/>
            <person name="Botha A."/>
            <person name="Volschenk H."/>
        </authorList>
    </citation>
    <scope>NUCLEOTIDE SEQUENCE [LARGE SCALE GENOMIC DNA]</scope>
    <source>
        <strain evidence="10 11">CAB683</strain>
    </source>
</reference>
<dbReference type="AlphaFoldDB" id="A0A420Y5S3"/>
<dbReference type="PRINTS" id="PR00792">
    <property type="entry name" value="PEPSIN"/>
</dbReference>
<dbReference type="InterPro" id="IPR033876">
    <property type="entry name" value="SAP-like"/>
</dbReference>
<organism evidence="10 11">
    <name type="scientific">Coniochaeta pulveracea</name>
    <dbReference type="NCBI Taxonomy" id="177199"/>
    <lineage>
        <taxon>Eukaryota</taxon>
        <taxon>Fungi</taxon>
        <taxon>Dikarya</taxon>
        <taxon>Ascomycota</taxon>
        <taxon>Pezizomycotina</taxon>
        <taxon>Sordariomycetes</taxon>
        <taxon>Sordariomycetidae</taxon>
        <taxon>Coniochaetales</taxon>
        <taxon>Coniochaetaceae</taxon>
        <taxon>Coniochaeta</taxon>
    </lineage>
</organism>
<dbReference type="EMBL" id="QVQW01000045">
    <property type="protein sequence ID" value="RKU43231.1"/>
    <property type="molecule type" value="Genomic_DNA"/>
</dbReference>
<dbReference type="Proteomes" id="UP000275385">
    <property type="component" value="Unassembled WGS sequence"/>
</dbReference>
<evidence type="ECO:0000313" key="11">
    <source>
        <dbReference type="Proteomes" id="UP000275385"/>
    </source>
</evidence>
<comment type="caution">
    <text evidence="10">The sequence shown here is derived from an EMBL/GenBank/DDBJ whole genome shotgun (WGS) entry which is preliminary data.</text>
</comment>
<feature type="region of interest" description="Disordered" evidence="8">
    <location>
        <begin position="69"/>
        <end position="93"/>
    </location>
</feature>
<dbReference type="SUPFAM" id="SSF50630">
    <property type="entry name" value="Acid proteases"/>
    <property type="match status" value="1"/>
</dbReference>
<name>A0A420Y5S3_9PEZI</name>
<feature type="domain" description="Peptidase A1" evidence="9">
    <location>
        <begin position="33"/>
        <end position="361"/>
    </location>
</feature>